<dbReference type="CDD" id="cd17321">
    <property type="entry name" value="MFS_MMR_MDR_like"/>
    <property type="match status" value="1"/>
</dbReference>
<feature type="transmembrane region" description="Helical" evidence="7">
    <location>
        <begin position="329"/>
        <end position="347"/>
    </location>
</feature>
<keyword evidence="5 7" id="KW-1133">Transmembrane helix</keyword>
<dbReference type="InterPro" id="IPR020846">
    <property type="entry name" value="MFS_dom"/>
</dbReference>
<feature type="transmembrane region" description="Helical" evidence="7">
    <location>
        <begin position="353"/>
        <end position="380"/>
    </location>
</feature>
<feature type="transmembrane region" description="Helical" evidence="7">
    <location>
        <begin position="9"/>
        <end position="32"/>
    </location>
</feature>
<dbReference type="Pfam" id="PF07690">
    <property type="entry name" value="MFS_1"/>
    <property type="match status" value="1"/>
</dbReference>
<comment type="caution">
    <text evidence="9">The sequence shown here is derived from an EMBL/GenBank/DDBJ whole genome shotgun (WGS) entry which is preliminary data.</text>
</comment>
<dbReference type="PROSITE" id="PS50850">
    <property type="entry name" value="MFS"/>
    <property type="match status" value="1"/>
</dbReference>
<keyword evidence="3" id="KW-1003">Cell membrane</keyword>
<dbReference type="EMBL" id="JASVWF010000005">
    <property type="protein sequence ID" value="MDL5158606.1"/>
    <property type="molecule type" value="Genomic_DNA"/>
</dbReference>
<dbReference type="InterPro" id="IPR011701">
    <property type="entry name" value="MFS"/>
</dbReference>
<evidence type="ECO:0000256" key="4">
    <source>
        <dbReference type="ARBA" id="ARBA00022692"/>
    </source>
</evidence>
<feature type="domain" description="Major facilitator superfamily (MFS) profile" evidence="8">
    <location>
        <begin position="10"/>
        <end position="455"/>
    </location>
</feature>
<feature type="transmembrane region" description="Helical" evidence="7">
    <location>
        <begin position="167"/>
        <end position="187"/>
    </location>
</feature>
<evidence type="ECO:0000313" key="9">
    <source>
        <dbReference type="EMBL" id="MDL5158606.1"/>
    </source>
</evidence>
<feature type="transmembrane region" description="Helical" evidence="7">
    <location>
        <begin position="105"/>
        <end position="126"/>
    </location>
</feature>
<feature type="transmembrane region" description="Helical" evidence="7">
    <location>
        <begin position="225"/>
        <end position="244"/>
    </location>
</feature>
<dbReference type="SUPFAM" id="SSF103473">
    <property type="entry name" value="MFS general substrate transporter"/>
    <property type="match status" value="1"/>
</dbReference>
<dbReference type="RefSeq" id="WP_286055145.1">
    <property type="nucleotide sequence ID" value="NZ_JASVWF010000005.1"/>
</dbReference>
<evidence type="ECO:0000256" key="2">
    <source>
        <dbReference type="ARBA" id="ARBA00022448"/>
    </source>
</evidence>
<dbReference type="InterPro" id="IPR036259">
    <property type="entry name" value="MFS_trans_sf"/>
</dbReference>
<evidence type="ECO:0000256" key="3">
    <source>
        <dbReference type="ARBA" id="ARBA00022475"/>
    </source>
</evidence>
<dbReference type="Gene3D" id="1.20.1720.10">
    <property type="entry name" value="Multidrug resistance protein D"/>
    <property type="match status" value="1"/>
</dbReference>
<keyword evidence="4 7" id="KW-0812">Transmembrane</keyword>
<feature type="transmembrane region" description="Helical" evidence="7">
    <location>
        <begin position="264"/>
        <end position="285"/>
    </location>
</feature>
<name>A0ABT7MDR9_9PSEU</name>
<protein>
    <submittedName>
        <fullName evidence="9">MFS transporter</fullName>
    </submittedName>
</protein>
<feature type="transmembrane region" description="Helical" evidence="7">
    <location>
        <begin position="401"/>
        <end position="419"/>
    </location>
</feature>
<keyword evidence="6 7" id="KW-0472">Membrane</keyword>
<keyword evidence="10" id="KW-1185">Reference proteome</keyword>
<evidence type="ECO:0000256" key="6">
    <source>
        <dbReference type="ARBA" id="ARBA00023136"/>
    </source>
</evidence>
<evidence type="ECO:0000256" key="7">
    <source>
        <dbReference type="SAM" id="Phobius"/>
    </source>
</evidence>
<feature type="transmembrane region" description="Helical" evidence="7">
    <location>
        <begin position="76"/>
        <end position="93"/>
    </location>
</feature>
<evidence type="ECO:0000259" key="8">
    <source>
        <dbReference type="PROSITE" id="PS50850"/>
    </source>
</evidence>
<feature type="transmembrane region" description="Helical" evidence="7">
    <location>
        <begin position="44"/>
        <end position="64"/>
    </location>
</feature>
<dbReference type="Gene3D" id="1.20.1250.20">
    <property type="entry name" value="MFS general substrate transporter like domains"/>
    <property type="match status" value="1"/>
</dbReference>
<evidence type="ECO:0000256" key="5">
    <source>
        <dbReference type="ARBA" id="ARBA00022989"/>
    </source>
</evidence>
<feature type="transmembrane region" description="Helical" evidence="7">
    <location>
        <begin position="138"/>
        <end position="161"/>
    </location>
</feature>
<evidence type="ECO:0000256" key="1">
    <source>
        <dbReference type="ARBA" id="ARBA00004651"/>
    </source>
</evidence>
<feature type="transmembrane region" description="Helical" evidence="7">
    <location>
        <begin position="425"/>
        <end position="449"/>
    </location>
</feature>
<proteinExistence type="predicted"/>
<dbReference type="PANTHER" id="PTHR42718">
    <property type="entry name" value="MAJOR FACILITATOR SUPERFAMILY MULTIDRUG TRANSPORTER MFSC"/>
    <property type="match status" value="1"/>
</dbReference>
<accession>A0ABT7MDR9</accession>
<evidence type="ECO:0000313" key="10">
    <source>
        <dbReference type="Proteomes" id="UP001231924"/>
    </source>
</evidence>
<reference evidence="9 10" key="1">
    <citation type="submission" date="2023-06" db="EMBL/GenBank/DDBJ databases">
        <title>Actinomycetospora Odt1-22.</title>
        <authorList>
            <person name="Supong K."/>
        </authorList>
    </citation>
    <scope>NUCLEOTIDE SEQUENCE [LARGE SCALE GENOMIC DNA]</scope>
    <source>
        <strain evidence="9 10">Odt1-22</strain>
    </source>
</reference>
<feature type="transmembrane region" description="Helical" evidence="7">
    <location>
        <begin position="199"/>
        <end position="219"/>
    </location>
</feature>
<keyword evidence="2" id="KW-0813">Transport</keyword>
<gene>
    <name evidence="9" type="ORF">QRT03_21745</name>
</gene>
<dbReference type="Proteomes" id="UP001231924">
    <property type="component" value="Unassembled WGS sequence"/>
</dbReference>
<organism evidence="9 10">
    <name type="scientific">Actinomycetospora termitidis</name>
    <dbReference type="NCBI Taxonomy" id="3053470"/>
    <lineage>
        <taxon>Bacteria</taxon>
        <taxon>Bacillati</taxon>
        <taxon>Actinomycetota</taxon>
        <taxon>Actinomycetes</taxon>
        <taxon>Pseudonocardiales</taxon>
        <taxon>Pseudonocardiaceae</taxon>
        <taxon>Actinomycetospora</taxon>
    </lineage>
</organism>
<dbReference type="PRINTS" id="PR01036">
    <property type="entry name" value="TCRTETB"/>
</dbReference>
<comment type="subcellular location">
    <subcellularLocation>
        <location evidence="1">Cell membrane</location>
        <topology evidence="1">Multi-pass membrane protein</topology>
    </subcellularLocation>
</comment>
<feature type="transmembrane region" description="Helical" evidence="7">
    <location>
        <begin position="297"/>
        <end position="317"/>
    </location>
</feature>
<sequence length="466" mass="45495">MSAPGRPRLVLAVACLAQFLVVLDVAVVNVALPRVQADLGFTSASLPWVLDAYTVAFAGFLLLGGRLADLLGHRRMLLVGLAAFGLASVAAGASGDPAALIAARAAQGLAGAVLSPATLTVLTAAFSEGPERTRALGTWSAVGALGGATGGAVGGVLVQLVGWPWVFWINAPVCAAAIVGALAGVAVRPATRRPRLDLPGALLATGALVALVLAVIGSQADEGPVLPAVAGGAAVVLGAALVAVERRAPEPLVPGHALRRPGVAPALAAMALVGAAVFAMWFHVALVLQQGLGLDPLHAGLAFLPQAAGIMLGAQLAARLVPRLGASPVLFGGAVVMTAGLLGLAGLRPDDTWASGIALPGVLVTLGMGLSVTPIATLATAGTPEGEEGLVSGLLSTARQVGAAVGLAALAAVATAAGGPGPDGVLRGATAAFLAGAALTGVAAVLALTTRSRDRDGARSDRASGS</sequence>
<dbReference type="PANTHER" id="PTHR42718:SF46">
    <property type="entry name" value="BLR6921 PROTEIN"/>
    <property type="match status" value="1"/>
</dbReference>